<comment type="caution">
    <text evidence="3">The sequence shown here is derived from an EMBL/GenBank/DDBJ whole genome shotgun (WGS) entry which is preliminary data.</text>
</comment>
<dbReference type="PANTHER" id="PTHR18947">
    <property type="entry name" value="HOOK PROTEINS"/>
    <property type="match status" value="1"/>
</dbReference>
<dbReference type="GeneID" id="94293868"/>
<feature type="region of interest" description="Disordered" evidence="2">
    <location>
        <begin position="1521"/>
        <end position="1591"/>
    </location>
</feature>
<dbReference type="RefSeq" id="XP_067759263.1">
    <property type="nucleotide sequence ID" value="XM_067903791.1"/>
</dbReference>
<dbReference type="KEGG" id="phet:94293868"/>
<dbReference type="OrthoDB" id="267333at2759"/>
<dbReference type="GO" id="GO:0031122">
    <property type="term" value="P:cytoplasmic microtubule organization"/>
    <property type="evidence" value="ECO:0007669"/>
    <property type="project" value="TreeGrafter"/>
</dbReference>
<feature type="compositionally biased region" description="Polar residues" evidence="2">
    <location>
        <begin position="1578"/>
        <end position="1590"/>
    </location>
</feature>
<dbReference type="GO" id="GO:0030705">
    <property type="term" value="P:cytoskeleton-dependent intracellular transport"/>
    <property type="evidence" value="ECO:0007669"/>
    <property type="project" value="TreeGrafter"/>
</dbReference>
<feature type="region of interest" description="Disordered" evidence="2">
    <location>
        <begin position="1154"/>
        <end position="1177"/>
    </location>
</feature>
<evidence type="ECO:0000256" key="2">
    <source>
        <dbReference type="SAM" id="MobiDB-lite"/>
    </source>
</evidence>
<protein>
    <submittedName>
        <fullName evidence="3">Uncharacterized protein</fullName>
    </submittedName>
</protein>
<feature type="compositionally biased region" description="Low complexity" evidence="2">
    <location>
        <begin position="50"/>
        <end position="64"/>
    </location>
</feature>
<evidence type="ECO:0000313" key="4">
    <source>
        <dbReference type="Proteomes" id="UP000674318"/>
    </source>
</evidence>
<feature type="compositionally biased region" description="Polar residues" evidence="2">
    <location>
        <begin position="32"/>
        <end position="43"/>
    </location>
</feature>
<name>A0A836LJN2_9TRYP</name>
<feature type="compositionally biased region" description="Basic and acidic residues" evidence="2">
    <location>
        <begin position="264"/>
        <end position="281"/>
    </location>
</feature>
<keyword evidence="1" id="KW-0175">Coiled coil</keyword>
<accession>A0A836LJN2</accession>
<sequence>MSIDSEERRDVVLRAAPATGVTSAGLVSSNVASRSATTPISRQSLEEGQVLQAAAQRRAPPVALKSQTHFAATDPPGSAAAAAAGSTAVSVDVGGVVWQKAFAAHAQQLLCETRQQVHELRRYQQKALREAQRADSLAAANCALEAQLIECKTKRAEERTAHKGAVTALSQQVLLLEESLGDRGREAVELQRQIRGIQAVLAHQEAVHQRELQEVRCALEGHVEKLVAEQDRQREQWREERQCLEREKAERASAGGTASSAHETCLDTRCPEREPPRKDEAPTSPHATWASTCEEGKELTAAATRFDAATSMDEMQLHTTPATSLEGDASPYSRVHRDVLAQQQPREGKMLSQPSIGEATLQPKSTQQQVAEKCVVELLEQNEHLRDALATARAAAVSTAGHVLEPVGKEEAAMRADKRGRDSFNTTDEATLHCIAEHDVEHPQHPQHGLLQEIRDEYTALRRESALMLSRHKARQHQETVRWTAVRSALCAALDAAGLRDAQCALDAAGAATGTSDLRHDSESTIHSTEGLFKWTLAALDTLVGNLRSQREAAAAEEAVRLERQRLSALEEALRELQAQNQAHIASLDATKAELYNSRCELEASQQSQKQLAARQDARDEAWRAGKMQLKRVTDVLQRALREYARPLPASVSASSFLVEDGASEDVHGADGRAVKKRGSRPLKQLSRTSPTPAAADAVVPCEAAACAGYREDNTETVADSADTSPSQLPYVSDASFAPSSLATHLTSKSLDADGDAEESNIRHDMAALEQGLLKLLTAWRRRQHTLIEANKATQRYASNLMAENRALSAKQQESDARRQEQLRLSRAAGKRHTHQLEEAQRALEELQQQARREGAQARQQAAVWEGERDALRRRLRVAEEKLDLAEQTLVKVDVDQRTQCASHAAQAHALSDVAAARDRLERRQADLCEHVEDLETQLLVSERAQKALHALITTAVAFIVRLLVDHQQLQDHYRVLRALAAVDAQTASMVERVLESRYLSNDGQATAEGCGKGLTPPMGAVSEASAWPAVTAPPLIAPAPRFRAAVHAVRAVLRLSWLLTARQCLRCSVDARRRDEAVPSAAAVTPAAWQPLLVALSSAFMGSASAPVPSSAMTPSRHNLLRLYTASPDSCALPVVHLPPALELASMAFLGTSEEEEEEVGGRGEGPNARFDLGSCAGGAEEGEKMHISAGHQQQQQQLVQLLAVAKLDVEAPTTQHLCAKAVAAGSVSALAATELLQLVRMRRAFSERLWMPRVRKSLSLLPPTPEPALRVPDLHLLLPDRVAVLLQMQLEQATTQARRAAESDTLLRDLVQQNETLLETLRLRTEQHNATSVELQSLASQLELQQAVREEQKAVQERILETRSSLLQERRLRREAEERLAELQLARLQWLGDQERYKREVYALNMELANTSVGSPSPAAERARTLRPACSNGAGPAIAKSALSIQVDDTITTDTAHRPESGVSQIDVLSGSSMKGNRIDGCDGAYRSHPPALHDAPALAGVRCHQDDENYYYKLLRGDHQSDDDADDDDNNNNGSGDARNRSSGGTSVKKESLMRDHAHGGIPPLPTLQYRPRSNLPTPQDLTQDAQSGEDCFDDAAARTPRWGAQLQPRALSHTRTHSRATADVSTLIAGAGAKTPPTPRSVMRSRRELELYIPKVARHRERARSSDAQACEAHWVNPIATANPAQTEVLRRPHGESTRELRHEHRPLQMQESLGHLQRSAAHLVEPTSAPIASAHAALPTPPQGGPASLREKPTPLGWSAASTLPHDHDHCLDPARDASAGDSHVACHVSSPLYYIARSAQ</sequence>
<evidence type="ECO:0000256" key="1">
    <source>
        <dbReference type="SAM" id="Coils"/>
    </source>
</evidence>
<organism evidence="3 4">
    <name type="scientific">Porcisia hertigi</name>
    <dbReference type="NCBI Taxonomy" id="2761500"/>
    <lineage>
        <taxon>Eukaryota</taxon>
        <taxon>Discoba</taxon>
        <taxon>Euglenozoa</taxon>
        <taxon>Kinetoplastea</taxon>
        <taxon>Metakinetoplastina</taxon>
        <taxon>Trypanosomatida</taxon>
        <taxon>Trypanosomatidae</taxon>
        <taxon>Leishmaniinae</taxon>
        <taxon>Porcisia</taxon>
    </lineage>
</organism>
<feature type="coiled-coil region" evidence="1">
    <location>
        <begin position="553"/>
        <end position="594"/>
    </location>
</feature>
<feature type="coiled-coil region" evidence="1">
    <location>
        <begin position="830"/>
        <end position="938"/>
    </location>
</feature>
<feature type="compositionally biased region" description="Low complexity" evidence="2">
    <location>
        <begin position="1534"/>
        <end position="1548"/>
    </location>
</feature>
<reference evidence="3 4" key="1">
    <citation type="submission" date="2021-02" db="EMBL/GenBank/DDBJ databases">
        <title>Porcisia hertigi Genome sequencing and assembly.</title>
        <authorList>
            <person name="Almutairi H."/>
            <person name="Gatherer D."/>
        </authorList>
    </citation>
    <scope>NUCLEOTIDE SEQUENCE [LARGE SCALE GENOMIC DNA]</scope>
    <source>
        <strain evidence="3 4">C119</strain>
    </source>
</reference>
<feature type="compositionally biased region" description="Basic and acidic residues" evidence="2">
    <location>
        <begin position="1551"/>
        <end position="1562"/>
    </location>
</feature>
<feature type="region of interest" description="Disordered" evidence="2">
    <location>
        <begin position="248"/>
        <end position="294"/>
    </location>
</feature>
<dbReference type="Proteomes" id="UP000674318">
    <property type="component" value="Unassembled WGS sequence"/>
</dbReference>
<gene>
    <name evidence="3" type="ORF">JKF63_07863</name>
</gene>
<dbReference type="EMBL" id="JAFJZO010000008">
    <property type="protein sequence ID" value="KAG5510791.1"/>
    <property type="molecule type" value="Genomic_DNA"/>
</dbReference>
<dbReference type="PANTHER" id="PTHR18947:SF28">
    <property type="entry name" value="GIRDIN, ISOFORM A"/>
    <property type="match status" value="1"/>
</dbReference>
<feature type="region of interest" description="Disordered" evidence="2">
    <location>
        <begin position="32"/>
        <end position="77"/>
    </location>
</feature>
<keyword evidence="4" id="KW-1185">Reference proteome</keyword>
<dbReference type="GO" id="GO:0005737">
    <property type="term" value="C:cytoplasm"/>
    <property type="evidence" value="ECO:0007669"/>
    <property type="project" value="TreeGrafter"/>
</dbReference>
<dbReference type="GO" id="GO:0051959">
    <property type="term" value="F:dynein light intermediate chain binding"/>
    <property type="evidence" value="ECO:0007669"/>
    <property type="project" value="TreeGrafter"/>
</dbReference>
<feature type="region of interest" description="Disordered" evidence="2">
    <location>
        <begin position="668"/>
        <end position="694"/>
    </location>
</feature>
<evidence type="ECO:0000313" key="3">
    <source>
        <dbReference type="EMBL" id="KAG5510791.1"/>
    </source>
</evidence>
<proteinExistence type="predicted"/>
<dbReference type="GO" id="GO:0008017">
    <property type="term" value="F:microtubule binding"/>
    <property type="evidence" value="ECO:0007669"/>
    <property type="project" value="TreeGrafter"/>
</dbReference>
<dbReference type="GO" id="GO:0005815">
    <property type="term" value="C:microtubule organizing center"/>
    <property type="evidence" value="ECO:0007669"/>
    <property type="project" value="TreeGrafter"/>
</dbReference>